<accession>A0A7S3JJL8</accession>
<organism evidence="2">
    <name type="scientific">Euplotes harpa</name>
    <dbReference type="NCBI Taxonomy" id="151035"/>
    <lineage>
        <taxon>Eukaryota</taxon>
        <taxon>Sar</taxon>
        <taxon>Alveolata</taxon>
        <taxon>Ciliophora</taxon>
        <taxon>Intramacronucleata</taxon>
        <taxon>Spirotrichea</taxon>
        <taxon>Hypotrichia</taxon>
        <taxon>Euplotida</taxon>
        <taxon>Euplotidae</taxon>
        <taxon>Euplotes</taxon>
    </lineage>
</organism>
<reference evidence="2" key="1">
    <citation type="submission" date="2021-01" db="EMBL/GenBank/DDBJ databases">
        <authorList>
            <person name="Corre E."/>
            <person name="Pelletier E."/>
            <person name="Niang G."/>
            <person name="Scheremetjew M."/>
            <person name="Finn R."/>
            <person name="Kale V."/>
            <person name="Holt S."/>
            <person name="Cochrane G."/>
            <person name="Meng A."/>
            <person name="Brown T."/>
            <person name="Cohen L."/>
        </authorList>
    </citation>
    <scope>NUCLEOTIDE SEQUENCE</scope>
    <source>
        <strain evidence="2">FSP1.4</strain>
    </source>
</reference>
<evidence type="ECO:0000256" key="1">
    <source>
        <dbReference type="SAM" id="MobiDB-lite"/>
    </source>
</evidence>
<dbReference type="Gene3D" id="2.120.10.80">
    <property type="entry name" value="Kelch-type beta propeller"/>
    <property type="match status" value="1"/>
</dbReference>
<dbReference type="SUPFAM" id="SSF117281">
    <property type="entry name" value="Kelch motif"/>
    <property type="match status" value="1"/>
</dbReference>
<sequence length="217" mass="24527">MMVIFGGRTSDSSALNDTWGLRRHRDGRWDWVPAPYKTNTDSPTFRYQHSTLFLGPLMIVIGGRTNTVGEVVPLEVYDTESSEWTSFTSLQRFRHVCWAVGFTMYIHGGFEQDTPNIPINVISTIDGDKLFANHEVLYEKMKNSEKKDKKGSGDGKAGGKNKSQYKYKAGGGEKEFKLAHTAQIAHCYSKEESNNTSEDFSKLVRQISIDKLLEESK</sequence>
<feature type="compositionally biased region" description="Basic and acidic residues" evidence="1">
    <location>
        <begin position="142"/>
        <end position="153"/>
    </location>
</feature>
<feature type="region of interest" description="Disordered" evidence="1">
    <location>
        <begin position="142"/>
        <end position="166"/>
    </location>
</feature>
<proteinExistence type="predicted"/>
<gene>
    <name evidence="2" type="ORF">EHAR0213_LOCUS13964</name>
</gene>
<name>A0A7S3JJL8_9SPIT</name>
<dbReference type="EMBL" id="HBII01033686">
    <property type="protein sequence ID" value="CAE0355047.1"/>
    <property type="molecule type" value="Transcribed_RNA"/>
</dbReference>
<evidence type="ECO:0000313" key="2">
    <source>
        <dbReference type="EMBL" id="CAE0355047.1"/>
    </source>
</evidence>
<protein>
    <submittedName>
        <fullName evidence="2">Uncharacterized protein</fullName>
    </submittedName>
</protein>
<dbReference type="AlphaFoldDB" id="A0A7S3JJL8"/>
<dbReference type="InterPro" id="IPR015915">
    <property type="entry name" value="Kelch-typ_b-propeller"/>
</dbReference>